<organism evidence="3 4">
    <name type="scientific">Clostridium ganghwense</name>
    <dbReference type="NCBI Taxonomy" id="312089"/>
    <lineage>
        <taxon>Bacteria</taxon>
        <taxon>Bacillati</taxon>
        <taxon>Bacillota</taxon>
        <taxon>Clostridia</taxon>
        <taxon>Eubacteriales</taxon>
        <taxon>Clostridiaceae</taxon>
        <taxon>Clostridium</taxon>
    </lineage>
</organism>
<protein>
    <submittedName>
        <fullName evidence="3">PspA/IM30 family protein</fullName>
    </submittedName>
</protein>
<dbReference type="EMBL" id="JAPQES010000001">
    <property type="protein sequence ID" value="MCY6369574.1"/>
    <property type="molecule type" value="Genomic_DNA"/>
</dbReference>
<feature type="coiled-coil region" evidence="2">
    <location>
        <begin position="19"/>
        <end position="74"/>
    </location>
</feature>
<reference evidence="3" key="1">
    <citation type="submission" date="2022-12" db="EMBL/GenBank/DDBJ databases">
        <authorList>
            <person name="Wang J."/>
        </authorList>
    </citation>
    <scope>NUCLEOTIDE SEQUENCE</scope>
    <source>
        <strain evidence="3">HY-42-06</strain>
    </source>
</reference>
<evidence type="ECO:0000256" key="2">
    <source>
        <dbReference type="SAM" id="Coils"/>
    </source>
</evidence>
<name>A0ABT4CKJ7_9CLOT</name>
<dbReference type="PANTHER" id="PTHR31088">
    <property type="entry name" value="MEMBRANE-ASSOCIATED PROTEIN VIPP1, CHLOROPLASTIC"/>
    <property type="match status" value="1"/>
</dbReference>
<dbReference type="PANTHER" id="PTHR31088:SF6">
    <property type="entry name" value="PHAGE SHOCK PROTEIN A"/>
    <property type="match status" value="1"/>
</dbReference>
<evidence type="ECO:0000313" key="4">
    <source>
        <dbReference type="Proteomes" id="UP001079657"/>
    </source>
</evidence>
<dbReference type="RefSeq" id="WP_268047952.1">
    <property type="nucleotide sequence ID" value="NZ_JAPQES010000001.1"/>
</dbReference>
<proteinExistence type="inferred from homology"/>
<evidence type="ECO:0000313" key="3">
    <source>
        <dbReference type="EMBL" id="MCY6369574.1"/>
    </source>
</evidence>
<accession>A0ABT4CKJ7</accession>
<dbReference type="InterPro" id="IPR007157">
    <property type="entry name" value="PspA_VIPP1"/>
</dbReference>
<gene>
    <name evidence="3" type="ORF">OXH55_02790</name>
</gene>
<keyword evidence="2" id="KW-0175">Coiled coil</keyword>
<comment type="similarity">
    <text evidence="1">Belongs to the PspA/Vipp/IM30 family.</text>
</comment>
<dbReference type="Pfam" id="PF04012">
    <property type="entry name" value="PspA_IM30"/>
    <property type="match status" value="1"/>
</dbReference>
<sequence>MGFFERVSNIIKGKANATLDKVENPIELLDLKIKEMEQNLNKAKLSSAQVLGNYHEIKKKLEEAKKESQDYDGKIKLALTKNNEELAKKALQRKLDADKRCQSLKKSYEESKIKAEQLKKRLRDLEEEIVKTRQYRDEAAARLNNAEATQKVNEILANVDAGNNSINIDNIERKIQKKESLAEGLAELKDNSLSLDDEFEKLEMDMDLEAELAKYKNNEENI</sequence>
<feature type="coiled-coil region" evidence="2">
    <location>
        <begin position="101"/>
        <end position="142"/>
    </location>
</feature>
<evidence type="ECO:0000256" key="1">
    <source>
        <dbReference type="ARBA" id="ARBA00043985"/>
    </source>
</evidence>
<dbReference type="Proteomes" id="UP001079657">
    <property type="component" value="Unassembled WGS sequence"/>
</dbReference>
<feature type="coiled-coil region" evidence="2">
    <location>
        <begin position="168"/>
        <end position="205"/>
    </location>
</feature>
<keyword evidence="4" id="KW-1185">Reference proteome</keyword>
<comment type="caution">
    <text evidence="3">The sequence shown here is derived from an EMBL/GenBank/DDBJ whole genome shotgun (WGS) entry which is preliminary data.</text>
</comment>